<gene>
    <name evidence="1" type="ORF">LCGC14_1292310</name>
</gene>
<dbReference type="AlphaFoldDB" id="A0A0F9KTQ6"/>
<dbReference type="EMBL" id="LAZR01007462">
    <property type="protein sequence ID" value="KKM85103.1"/>
    <property type="molecule type" value="Genomic_DNA"/>
</dbReference>
<protein>
    <submittedName>
        <fullName evidence="1">Uncharacterized protein</fullName>
    </submittedName>
</protein>
<organism evidence="1">
    <name type="scientific">marine sediment metagenome</name>
    <dbReference type="NCBI Taxonomy" id="412755"/>
    <lineage>
        <taxon>unclassified sequences</taxon>
        <taxon>metagenomes</taxon>
        <taxon>ecological metagenomes</taxon>
    </lineage>
</organism>
<comment type="caution">
    <text evidence="1">The sequence shown here is derived from an EMBL/GenBank/DDBJ whole genome shotgun (WGS) entry which is preliminary data.</text>
</comment>
<evidence type="ECO:0000313" key="1">
    <source>
        <dbReference type="EMBL" id="KKM85103.1"/>
    </source>
</evidence>
<name>A0A0F9KTQ6_9ZZZZ</name>
<sequence>MIDTSIKLPYKFDLMYDCKTEEDVIKLLNHLRTQAKKYKQLKSYWAEYLIEHKEHEPCVCNHSFKTHNYTFISPCYMVKCNCKEFKPLYSTTIKKGI</sequence>
<proteinExistence type="predicted"/>
<reference evidence="1" key="1">
    <citation type="journal article" date="2015" name="Nature">
        <title>Complex archaea that bridge the gap between prokaryotes and eukaryotes.</title>
        <authorList>
            <person name="Spang A."/>
            <person name="Saw J.H."/>
            <person name="Jorgensen S.L."/>
            <person name="Zaremba-Niedzwiedzka K."/>
            <person name="Martijn J."/>
            <person name="Lind A.E."/>
            <person name="van Eijk R."/>
            <person name="Schleper C."/>
            <person name="Guy L."/>
            <person name="Ettema T.J."/>
        </authorList>
    </citation>
    <scope>NUCLEOTIDE SEQUENCE</scope>
</reference>
<accession>A0A0F9KTQ6</accession>